<dbReference type="InterPro" id="IPR036390">
    <property type="entry name" value="WH_DNA-bd_sf"/>
</dbReference>
<dbReference type="InterPro" id="IPR036388">
    <property type="entry name" value="WH-like_DNA-bd_sf"/>
</dbReference>
<dbReference type="GO" id="GO:0006412">
    <property type="term" value="P:translation"/>
    <property type="evidence" value="ECO:0007669"/>
    <property type="project" value="InterPro"/>
</dbReference>
<dbReference type="GO" id="GO:0003723">
    <property type="term" value="F:RNA binding"/>
    <property type="evidence" value="ECO:0007669"/>
    <property type="project" value="TreeGrafter"/>
</dbReference>
<protein>
    <submittedName>
        <fullName evidence="4">40S ribosomal protein S19-2-like</fullName>
    </submittedName>
</protein>
<comment type="similarity">
    <text evidence="1">Belongs to the eukaryotic ribosomal protein eS19 family.</text>
</comment>
<organism evidence="4 5">
    <name type="scientific">Seriola lalandi dorsalis</name>
    <dbReference type="NCBI Taxonomy" id="1841481"/>
    <lineage>
        <taxon>Eukaryota</taxon>
        <taxon>Metazoa</taxon>
        <taxon>Chordata</taxon>
        <taxon>Craniata</taxon>
        <taxon>Vertebrata</taxon>
        <taxon>Euteleostomi</taxon>
        <taxon>Actinopterygii</taxon>
        <taxon>Neopterygii</taxon>
        <taxon>Teleostei</taxon>
        <taxon>Neoteleostei</taxon>
        <taxon>Acanthomorphata</taxon>
        <taxon>Carangaria</taxon>
        <taxon>Carangiformes</taxon>
        <taxon>Carangidae</taxon>
        <taxon>Seriola</taxon>
    </lineage>
</organism>
<dbReference type="GO" id="GO:0022627">
    <property type="term" value="C:cytosolic small ribosomal subunit"/>
    <property type="evidence" value="ECO:0007669"/>
    <property type="project" value="TreeGrafter"/>
</dbReference>
<reference evidence="4" key="1">
    <citation type="submission" date="2025-08" db="UniProtKB">
        <authorList>
            <consortium name="Ensembl"/>
        </authorList>
    </citation>
    <scope>IDENTIFICATION</scope>
</reference>
<evidence type="ECO:0000256" key="3">
    <source>
        <dbReference type="ARBA" id="ARBA00023274"/>
    </source>
</evidence>
<keyword evidence="2" id="KW-0689">Ribosomal protein</keyword>
<dbReference type="STRING" id="1841481.ENSSLDP00000002305"/>
<evidence type="ECO:0000313" key="4">
    <source>
        <dbReference type="Ensembl" id="ENSSLDP00000002305.1"/>
    </source>
</evidence>
<evidence type="ECO:0000256" key="2">
    <source>
        <dbReference type="ARBA" id="ARBA00022980"/>
    </source>
</evidence>
<dbReference type="GeneTree" id="ENSGT00940000176238"/>
<keyword evidence="5" id="KW-1185">Reference proteome</keyword>
<dbReference type="FunFam" id="1.10.10.10:FF:000118">
    <property type="entry name" value="40S ribosomal protein S19"/>
    <property type="match status" value="1"/>
</dbReference>
<dbReference type="PANTHER" id="PTHR11710">
    <property type="entry name" value="40S RIBOSOMAL PROTEIN S19"/>
    <property type="match status" value="1"/>
</dbReference>
<dbReference type="InterPro" id="IPR001266">
    <property type="entry name" value="Ribosomal_eS19"/>
</dbReference>
<dbReference type="Pfam" id="PF01090">
    <property type="entry name" value="Ribosomal_S19e"/>
    <property type="match status" value="1"/>
</dbReference>
<name>A0A3B4WEM0_SERLL</name>
<dbReference type="AlphaFoldDB" id="A0A3B4WEM0"/>
<accession>A0A3B4WEM0</accession>
<proteinExistence type="inferred from homology"/>
<dbReference type="GO" id="GO:0000028">
    <property type="term" value="P:ribosomal small subunit assembly"/>
    <property type="evidence" value="ECO:0007669"/>
    <property type="project" value="TreeGrafter"/>
</dbReference>
<dbReference type="PANTHER" id="PTHR11710:SF0">
    <property type="entry name" value="40S RIBOSOMAL PROTEIN S19"/>
    <property type="match status" value="1"/>
</dbReference>
<dbReference type="Gene3D" id="1.10.10.10">
    <property type="entry name" value="Winged helix-like DNA-binding domain superfamily/Winged helix DNA-binding domain"/>
    <property type="match status" value="1"/>
</dbReference>
<dbReference type="Ensembl" id="ENSSLDT00000002405.1">
    <property type="protein sequence ID" value="ENSSLDP00000002305.1"/>
    <property type="gene ID" value="ENSSLDG00000001853.1"/>
</dbReference>
<evidence type="ECO:0000313" key="5">
    <source>
        <dbReference type="Proteomes" id="UP000261360"/>
    </source>
</evidence>
<dbReference type="SMART" id="SM01413">
    <property type="entry name" value="Ribosomal_S19e"/>
    <property type="match status" value="1"/>
</dbReference>
<sequence length="156" mass="17180">MSTSRGINVKDVASDQFVVAYAAHLKRIGKIEVPKWADLVKTASYKELAPYDPDWYYIRAAAMARRVYMRGGVGVGGFKKIYGGRKMRGTRPETSAKGSGSIARHILKQLEVLKIVEKVPEGKGRRITPQGQRDLDSIAGQIVLARARARHVAAVC</sequence>
<keyword evidence="3" id="KW-0687">Ribonucleoprotein</keyword>
<reference evidence="4" key="2">
    <citation type="submission" date="2025-09" db="UniProtKB">
        <authorList>
            <consortium name="Ensembl"/>
        </authorList>
    </citation>
    <scope>IDENTIFICATION</scope>
</reference>
<evidence type="ECO:0000256" key="1">
    <source>
        <dbReference type="ARBA" id="ARBA00010014"/>
    </source>
</evidence>
<dbReference type="SUPFAM" id="SSF46785">
    <property type="entry name" value="Winged helix' DNA-binding domain"/>
    <property type="match status" value="1"/>
</dbReference>
<dbReference type="Proteomes" id="UP000261360">
    <property type="component" value="Unplaced"/>
</dbReference>
<dbReference type="GO" id="GO:0003735">
    <property type="term" value="F:structural constituent of ribosome"/>
    <property type="evidence" value="ECO:0007669"/>
    <property type="project" value="InterPro"/>
</dbReference>